<feature type="repeat" description="TPR" evidence="3">
    <location>
        <begin position="651"/>
        <end position="684"/>
    </location>
</feature>
<dbReference type="EMBL" id="JAVTTO010000005">
    <property type="protein sequence ID" value="MDT7833399.1"/>
    <property type="molecule type" value="Genomic_DNA"/>
</dbReference>
<keyword evidence="7" id="KW-1185">Reference proteome</keyword>
<feature type="transmembrane region" description="Helical" evidence="4">
    <location>
        <begin position="175"/>
        <end position="195"/>
    </location>
</feature>
<keyword evidence="4" id="KW-1133">Transmembrane helix</keyword>
<evidence type="ECO:0000313" key="7">
    <source>
        <dbReference type="Proteomes" id="UP001257277"/>
    </source>
</evidence>
<dbReference type="InterPro" id="IPR001466">
    <property type="entry name" value="Beta-lactam-related"/>
</dbReference>
<gene>
    <name evidence="6" type="ORF">RQM59_13495</name>
</gene>
<feature type="transmembrane region" description="Helical" evidence="4">
    <location>
        <begin position="86"/>
        <end position="106"/>
    </location>
</feature>
<reference evidence="6 7" key="1">
    <citation type="submission" date="2023-09" db="EMBL/GenBank/DDBJ databases">
        <title>Novel taxa isolated from Blanes Bay.</title>
        <authorList>
            <person name="Rey-Velasco X."/>
            <person name="Lucena T."/>
        </authorList>
    </citation>
    <scope>NUCLEOTIDE SEQUENCE [LARGE SCALE GENOMIC DNA]</scope>
    <source>
        <strain evidence="6 7">S356</strain>
    </source>
</reference>
<feature type="domain" description="Beta-lactamase-related" evidence="5">
    <location>
        <begin position="276"/>
        <end position="549"/>
    </location>
</feature>
<dbReference type="SUPFAM" id="SSF56601">
    <property type="entry name" value="beta-lactamase/transpeptidase-like"/>
    <property type="match status" value="1"/>
</dbReference>
<feature type="transmembrane region" description="Helical" evidence="4">
    <location>
        <begin position="215"/>
        <end position="237"/>
    </location>
</feature>
<dbReference type="PROSITE" id="PS50005">
    <property type="entry name" value="TPR"/>
    <property type="match status" value="1"/>
</dbReference>
<evidence type="ECO:0000256" key="4">
    <source>
        <dbReference type="SAM" id="Phobius"/>
    </source>
</evidence>
<protein>
    <submittedName>
        <fullName evidence="6">DUF2306 domain-containing protein</fullName>
    </submittedName>
</protein>
<keyword evidence="2 3" id="KW-0802">TPR repeat</keyword>
<organism evidence="6 7">
    <name type="scientific">Asprobacillus argus</name>
    <dbReference type="NCBI Taxonomy" id="3076534"/>
    <lineage>
        <taxon>Bacteria</taxon>
        <taxon>Pseudomonadati</taxon>
        <taxon>Bacteroidota</taxon>
        <taxon>Flavobacteriia</taxon>
        <taxon>Flavobacteriales</taxon>
        <taxon>Flavobacteriaceae</taxon>
        <taxon>Asprobacillus</taxon>
    </lineage>
</organism>
<proteinExistence type="predicted"/>
<dbReference type="Pfam" id="PF00144">
    <property type="entry name" value="Beta-lactamase"/>
    <property type="match status" value="1"/>
</dbReference>
<dbReference type="SUPFAM" id="SSF48452">
    <property type="entry name" value="TPR-like"/>
    <property type="match status" value="1"/>
</dbReference>
<feature type="transmembrane region" description="Helical" evidence="4">
    <location>
        <begin position="112"/>
        <end position="133"/>
    </location>
</feature>
<dbReference type="Gene3D" id="3.40.710.10">
    <property type="entry name" value="DD-peptidase/beta-lactamase superfamily"/>
    <property type="match status" value="1"/>
</dbReference>
<dbReference type="RefSeq" id="WP_349242650.1">
    <property type="nucleotide sequence ID" value="NZ_JAVTTO010000005.1"/>
</dbReference>
<evidence type="ECO:0000256" key="3">
    <source>
        <dbReference type="PROSITE-ProRule" id="PRU00339"/>
    </source>
</evidence>
<dbReference type="InterPro" id="IPR012338">
    <property type="entry name" value="Beta-lactam/transpept-like"/>
</dbReference>
<keyword evidence="4" id="KW-0472">Membrane</keyword>
<dbReference type="Gene3D" id="1.25.40.10">
    <property type="entry name" value="Tetratricopeptide repeat domain"/>
    <property type="match status" value="1"/>
</dbReference>
<dbReference type="Pfam" id="PF07719">
    <property type="entry name" value="TPR_2"/>
    <property type="match status" value="1"/>
</dbReference>
<dbReference type="InterPro" id="IPR011990">
    <property type="entry name" value="TPR-like_helical_dom_sf"/>
</dbReference>
<dbReference type="InterPro" id="IPR019734">
    <property type="entry name" value="TPR_rpt"/>
</dbReference>
<dbReference type="Proteomes" id="UP001257277">
    <property type="component" value="Unassembled WGS sequence"/>
</dbReference>
<dbReference type="InterPro" id="IPR018750">
    <property type="entry name" value="DUF2306_membrane"/>
</dbReference>
<evidence type="ECO:0000256" key="2">
    <source>
        <dbReference type="ARBA" id="ARBA00022803"/>
    </source>
</evidence>
<feature type="transmembrane region" description="Helical" evidence="4">
    <location>
        <begin position="145"/>
        <end position="169"/>
    </location>
</feature>
<dbReference type="PANTHER" id="PTHR43283:SF7">
    <property type="entry name" value="BETA-LACTAMASE-RELATED DOMAIN-CONTAINING PROTEIN"/>
    <property type="match status" value="1"/>
</dbReference>
<evidence type="ECO:0000313" key="6">
    <source>
        <dbReference type="EMBL" id="MDT7833399.1"/>
    </source>
</evidence>
<dbReference type="InterPro" id="IPR050789">
    <property type="entry name" value="Diverse_Enzym_Activities"/>
</dbReference>
<sequence length="696" mass="79388">MKKLAWIVFGALSILISFYPFTYYLADEPVALLLSKSAELLSSNVYNIFFYTHITFGGIALLIGWLQFSKKLRRKYMNLHRWIGKIYVVAVLLSGPAGFYIAFHATGGLSPILGFSIGALIWVLLTTLGYTTIRKGNVEAHKKWMMYSYAGTFGAVTLRLWLPILILIFGNFTEAYQVVAWLSWVPNLIVVYLILNKKEVLISLYRKLHIKKVIITTTVLAGITFLLSFASPQTWFYQAPSFKGNPLEKVTSLNGSSFTQDKLNEVAQYLKEESETTSMMVLENGKIVFEYGDVSEISYLASARKSILSMLYGKYVDNGMIDLQETIGSIGLDEDDGLLPIEKQATVEHLITARSGVFHPAANGGADLNNIKERGSKKPGEYFVYNNWDFNAAGYILEKKSGNSVYQELEQQLAIPLGFEDWNIENQSTSVNEKKSRYPAHHMHLSTRDLAKIGQLMLQEGSWKGKQLISKKWIQKTTTTVTPIDTVNARYGIDPSTPMQRAYSYMWWPFERFYDNPDFDGAYTASGAFGHFITIIPKRNVVIVHKTTRDLLTLAGFSNRKNTPKWRYWWILRNLMLNRKSISELAEEKSATEIIEFIKTEYNNKDSEYAISERLINEYGLKLAEELKHEDAIKFYELNLILYPSHGYFTHRIYKYYGQSLMALGRNTEALAAFEKALEFDPGNRMVSGILSKLKY</sequence>
<feature type="transmembrane region" description="Helical" evidence="4">
    <location>
        <begin position="7"/>
        <end position="26"/>
    </location>
</feature>
<dbReference type="InterPro" id="IPR013105">
    <property type="entry name" value="TPR_2"/>
</dbReference>
<evidence type="ECO:0000259" key="5">
    <source>
        <dbReference type="Pfam" id="PF00144"/>
    </source>
</evidence>
<dbReference type="PANTHER" id="PTHR43283">
    <property type="entry name" value="BETA-LACTAMASE-RELATED"/>
    <property type="match status" value="1"/>
</dbReference>
<keyword evidence="1" id="KW-0677">Repeat</keyword>
<comment type="caution">
    <text evidence="6">The sequence shown here is derived from an EMBL/GenBank/DDBJ whole genome shotgun (WGS) entry which is preliminary data.</text>
</comment>
<accession>A0ABU3LI73</accession>
<dbReference type="SMART" id="SM00028">
    <property type="entry name" value="TPR"/>
    <property type="match status" value="2"/>
</dbReference>
<feature type="transmembrane region" description="Helical" evidence="4">
    <location>
        <begin position="46"/>
        <end position="66"/>
    </location>
</feature>
<dbReference type="Pfam" id="PF10067">
    <property type="entry name" value="DUF2306"/>
    <property type="match status" value="1"/>
</dbReference>
<evidence type="ECO:0000256" key="1">
    <source>
        <dbReference type="ARBA" id="ARBA00022737"/>
    </source>
</evidence>
<name>A0ABU3LI73_9FLAO</name>
<keyword evidence="4" id="KW-0812">Transmembrane</keyword>